<feature type="compositionally biased region" description="Basic and acidic residues" evidence="1">
    <location>
        <begin position="104"/>
        <end position="116"/>
    </location>
</feature>
<dbReference type="Pfam" id="PF05627">
    <property type="entry name" value="AvrRpt-cleavage"/>
    <property type="match status" value="1"/>
</dbReference>
<feature type="region of interest" description="Disordered" evidence="1">
    <location>
        <begin position="61"/>
        <end position="126"/>
    </location>
</feature>
<organism evidence="3">
    <name type="scientific">Panicum hallii</name>
    <dbReference type="NCBI Taxonomy" id="206008"/>
    <lineage>
        <taxon>Eukaryota</taxon>
        <taxon>Viridiplantae</taxon>
        <taxon>Streptophyta</taxon>
        <taxon>Embryophyta</taxon>
        <taxon>Tracheophyta</taxon>
        <taxon>Spermatophyta</taxon>
        <taxon>Magnoliopsida</taxon>
        <taxon>Liliopsida</taxon>
        <taxon>Poales</taxon>
        <taxon>Poaceae</taxon>
        <taxon>PACMAD clade</taxon>
        <taxon>Panicoideae</taxon>
        <taxon>Panicodae</taxon>
        <taxon>Paniceae</taxon>
        <taxon>Panicinae</taxon>
        <taxon>Panicum</taxon>
        <taxon>Panicum sect. Panicum</taxon>
    </lineage>
</organism>
<evidence type="ECO:0000259" key="2">
    <source>
        <dbReference type="Pfam" id="PF05627"/>
    </source>
</evidence>
<feature type="domain" description="RIN4 pathogenic type III effector avirulence factor Avr cleavage site" evidence="2">
    <location>
        <begin position="12"/>
        <end position="43"/>
    </location>
</feature>
<gene>
    <name evidence="3" type="ORF">PAHAL_8G226900</name>
</gene>
<accession>A0A2T8I9Y1</accession>
<dbReference type="InterPro" id="IPR008700">
    <property type="entry name" value="TypeIII_avirulence_cleave"/>
</dbReference>
<reference evidence="3" key="1">
    <citation type="submission" date="2018-04" db="EMBL/GenBank/DDBJ databases">
        <title>WGS assembly of Panicum hallii.</title>
        <authorList>
            <person name="Lovell J."/>
            <person name="Jenkins J."/>
            <person name="Lowry D."/>
            <person name="Mamidi S."/>
            <person name="Sreedasyam A."/>
            <person name="Weng X."/>
            <person name="Barry K."/>
            <person name="Bonette J."/>
            <person name="Campitelli B."/>
            <person name="Daum C."/>
            <person name="Gordon S."/>
            <person name="Gould B."/>
            <person name="Lipzen A."/>
            <person name="Macqueen A."/>
            <person name="Palacio-Mejia J."/>
            <person name="Plott C."/>
            <person name="Shakirov E."/>
            <person name="Shu S."/>
            <person name="Yoshinaga Y."/>
            <person name="Zane M."/>
            <person name="Rokhsar D."/>
            <person name="Grimwood J."/>
            <person name="Schmutz J."/>
            <person name="Juenger T."/>
        </authorList>
    </citation>
    <scope>NUCLEOTIDE SEQUENCE [LARGE SCALE GENOMIC DNA]</scope>
    <source>
        <strain evidence="3">FIL2</strain>
    </source>
</reference>
<sequence>MEGKQQQRRPPRASVPAFGGWEGGGGAAPPDYSLDFTKIRAARMQRRTKALSWSSFVGNAAAAAEAPGGGDEERHHQWSSAASEGDDDHRERRRRRRPRHRRLRSDAADQTDDRQPIRPGRAPAPKVSSIYHHIKAPKIAGALHLLHCSDLLIRLFRLVRR</sequence>
<evidence type="ECO:0000256" key="1">
    <source>
        <dbReference type="SAM" id="MobiDB-lite"/>
    </source>
</evidence>
<dbReference type="Gramene" id="PVH34470">
    <property type="protein sequence ID" value="PVH34470"/>
    <property type="gene ID" value="PAHAL_8G226900"/>
</dbReference>
<evidence type="ECO:0000313" key="3">
    <source>
        <dbReference type="EMBL" id="PVH34470.1"/>
    </source>
</evidence>
<feature type="compositionally biased region" description="Basic residues" evidence="1">
    <location>
        <begin position="1"/>
        <end position="11"/>
    </location>
</feature>
<feature type="compositionally biased region" description="Basic residues" evidence="1">
    <location>
        <begin position="91"/>
        <end position="103"/>
    </location>
</feature>
<name>A0A2T8I9Y1_9POAL</name>
<dbReference type="Proteomes" id="UP000243499">
    <property type="component" value="Chromosome 8"/>
</dbReference>
<dbReference type="PANTHER" id="PTHR33882:SF6">
    <property type="entry name" value="OS11G0603100 PROTEIN"/>
    <property type="match status" value="1"/>
</dbReference>
<dbReference type="PANTHER" id="PTHR33882">
    <property type="entry name" value="PATHOGENIC TYPE III EFFECTOR AVIRULENCE FACTOR AVR AVRRPT-CLEAVAGE: CLEAVAGE SITE PROTEIN"/>
    <property type="match status" value="1"/>
</dbReference>
<proteinExistence type="predicted"/>
<feature type="region of interest" description="Disordered" evidence="1">
    <location>
        <begin position="1"/>
        <end position="33"/>
    </location>
</feature>
<dbReference type="EMBL" id="CM008053">
    <property type="protein sequence ID" value="PVH34470.1"/>
    <property type="molecule type" value="Genomic_DNA"/>
</dbReference>
<dbReference type="AlphaFoldDB" id="A0A2T8I9Y1"/>
<protein>
    <recommendedName>
        <fullName evidence="2">RIN4 pathogenic type III effector avirulence factor Avr cleavage site domain-containing protein</fullName>
    </recommendedName>
</protein>